<dbReference type="AlphaFoldDB" id="A0A1G7TB86"/>
<evidence type="ECO:0000313" key="1">
    <source>
        <dbReference type="EMBL" id="SDG32568.1"/>
    </source>
</evidence>
<dbReference type="GO" id="GO:0016788">
    <property type="term" value="F:hydrolase activity, acting on ester bonds"/>
    <property type="evidence" value="ECO:0007669"/>
    <property type="project" value="UniProtKB-ARBA"/>
</dbReference>
<name>A0A1G7TB86_9SPHI</name>
<dbReference type="RefSeq" id="WP_090498822.1">
    <property type="nucleotide sequence ID" value="NZ_FNCH01000005.1"/>
</dbReference>
<dbReference type="Proteomes" id="UP000199643">
    <property type="component" value="Unassembled WGS sequence"/>
</dbReference>
<proteinExistence type="predicted"/>
<organism evidence="1 2">
    <name type="scientific">Pedobacter terrae</name>
    <dbReference type="NCBI Taxonomy" id="405671"/>
    <lineage>
        <taxon>Bacteria</taxon>
        <taxon>Pseudomonadati</taxon>
        <taxon>Bacteroidota</taxon>
        <taxon>Sphingobacteriia</taxon>
        <taxon>Sphingobacteriales</taxon>
        <taxon>Sphingobacteriaceae</taxon>
        <taxon>Pedobacter</taxon>
    </lineage>
</organism>
<dbReference type="Gene3D" id="3.40.50.1110">
    <property type="entry name" value="SGNH hydrolase"/>
    <property type="match status" value="1"/>
</dbReference>
<dbReference type="EMBL" id="FNCH01000005">
    <property type="protein sequence ID" value="SDG32568.1"/>
    <property type="molecule type" value="Genomic_DNA"/>
</dbReference>
<sequence length="717" mass="80315">METPQRFWQGMTKAANVSALDKIMIGINADGSTKYGDINQLANLISAVGGASFKGNITPASSPVVSQTPVFYVATKGVYANFGGKEVTGAAAIIGQVGNEFTVTNFDVDLSDLAKKTALLPDFITSKEIAFNAKEVNILQAIKQLSIQPISDEKEHDWIVLLVTTQPSTPGLEYNYHYSIIIRNKTAGANWDIVKHVANLDDINGVKYYSGEIYYPYANGVLKYSVAIDWALLPSNFEFNSNESKISIKTGTQDSYADLLNVLALDKIPLYLKEKAKSDYSKDALKVIRALSICDITVNPASQNDDWRLSLIATNTTAPLDNAYNFTIQIKNVTSGEVFNVVQYLQPMVNIMNVQGQNTYQGRCLGSNGVNYIDYNVAVNWLILGAYFQYYPGFSELKLNVGNLTSVSGVRSGYYESNIRFPQSKINKELVGVFGNSIVEKTFDIYEAIMKNGGFWKNNAISSSCARKADPTVDKKLPWPIVLRSMGHTIAEKVYILEHWDADYRSNCTLNPPMRADFEASTIVAGMTDAQFYINCSYENVLIPYLDGRKPLLNRFIFNHGFNDEKPFFDFETELAFISQPNDPFDLSTYQGAMNFYISKILEANPYARIGLLGHYENQLRPRVSKGQLALAEHWGIPILKTWEKTGWSQNRIPGTQKYWNDPTSGRIPFKDLDGTDSTKDFTVLNWWLPDNIHPATSAQAQYLLRDIYADWLSNLY</sequence>
<dbReference type="InterPro" id="IPR036514">
    <property type="entry name" value="SGNH_hydro_sf"/>
</dbReference>
<evidence type="ECO:0000313" key="2">
    <source>
        <dbReference type="Proteomes" id="UP000199643"/>
    </source>
</evidence>
<gene>
    <name evidence="1" type="ORF">SAMN05421827_105146</name>
</gene>
<reference evidence="2" key="1">
    <citation type="submission" date="2016-10" db="EMBL/GenBank/DDBJ databases">
        <authorList>
            <person name="Varghese N."/>
            <person name="Submissions S."/>
        </authorList>
    </citation>
    <scope>NUCLEOTIDE SEQUENCE [LARGE SCALE GENOMIC DNA]</scope>
    <source>
        <strain evidence="2">DSM 17933</strain>
    </source>
</reference>
<dbReference type="OrthoDB" id="1633927at2"/>
<accession>A0A1G7TB86</accession>
<protein>
    <submittedName>
        <fullName evidence="1">Uncharacterized protein</fullName>
    </submittedName>
</protein>
<keyword evidence="2" id="KW-1185">Reference proteome</keyword>
<dbReference type="STRING" id="405671.SAMN05421827_105146"/>
<dbReference type="SUPFAM" id="SSF52266">
    <property type="entry name" value="SGNH hydrolase"/>
    <property type="match status" value="1"/>
</dbReference>